<dbReference type="Proteomes" id="UP001054902">
    <property type="component" value="Unassembled WGS sequence"/>
</dbReference>
<dbReference type="InterPro" id="IPR032675">
    <property type="entry name" value="LRR_dom_sf"/>
</dbReference>
<feature type="domain" description="ADP ribosyltransferase" evidence="1">
    <location>
        <begin position="355"/>
        <end position="448"/>
    </location>
</feature>
<dbReference type="Gene3D" id="3.90.176.10">
    <property type="entry name" value="Toxin ADP-ribosyltransferase, Chain A, domain 1"/>
    <property type="match status" value="1"/>
</dbReference>
<accession>A0AAD3CV38</accession>
<dbReference type="Pfam" id="PF03496">
    <property type="entry name" value="ADPrib_exo_Tox"/>
    <property type="match status" value="1"/>
</dbReference>
<evidence type="ECO:0000259" key="1">
    <source>
        <dbReference type="Pfam" id="PF03496"/>
    </source>
</evidence>
<reference evidence="2 3" key="1">
    <citation type="journal article" date="2021" name="Sci. Rep.">
        <title>The genome of the diatom Chaetoceros tenuissimus carries an ancient integrated fragment of an extant virus.</title>
        <authorList>
            <person name="Hongo Y."/>
            <person name="Kimura K."/>
            <person name="Takaki Y."/>
            <person name="Yoshida Y."/>
            <person name="Baba S."/>
            <person name="Kobayashi G."/>
            <person name="Nagasaki K."/>
            <person name="Hano T."/>
            <person name="Tomaru Y."/>
        </authorList>
    </citation>
    <scope>NUCLEOTIDE SEQUENCE [LARGE SCALE GENOMIC DNA]</scope>
    <source>
        <strain evidence="2 3">NIES-3715</strain>
    </source>
</reference>
<organism evidence="2 3">
    <name type="scientific">Chaetoceros tenuissimus</name>
    <dbReference type="NCBI Taxonomy" id="426638"/>
    <lineage>
        <taxon>Eukaryota</taxon>
        <taxon>Sar</taxon>
        <taxon>Stramenopiles</taxon>
        <taxon>Ochrophyta</taxon>
        <taxon>Bacillariophyta</taxon>
        <taxon>Coscinodiscophyceae</taxon>
        <taxon>Chaetocerotophycidae</taxon>
        <taxon>Chaetocerotales</taxon>
        <taxon>Chaetocerotaceae</taxon>
        <taxon>Chaetoceros</taxon>
    </lineage>
</organism>
<dbReference type="AlphaFoldDB" id="A0AAD3CV38"/>
<dbReference type="Gene3D" id="3.80.10.10">
    <property type="entry name" value="Ribonuclease Inhibitor"/>
    <property type="match status" value="1"/>
</dbReference>
<keyword evidence="3" id="KW-1185">Reference proteome</keyword>
<evidence type="ECO:0000313" key="2">
    <source>
        <dbReference type="EMBL" id="GFH52597.1"/>
    </source>
</evidence>
<evidence type="ECO:0000313" key="3">
    <source>
        <dbReference type="Proteomes" id="UP001054902"/>
    </source>
</evidence>
<proteinExistence type="predicted"/>
<name>A0AAD3CV38_9STRA</name>
<sequence length="1067" mass="123993">MNSFTCCFQKSHHRQQEIITENDEIFPNNLPKANTRRLRRQPWNVKEWLMASDEIAETIQDFLLTSVYDLSSPQEVDEMQRLRNIYLAFPDEANFAERFKIELGTKLSRTIFQMLQKEFDPQEDVQDESKTNEKFLDFDTLEYGSVQTYYSGLEAVIGMPSIKLKEAMKREHLEGLDHGRYFTAPNTNVETTSAIEWNFVVNPHELDSLNIESWPQAPRGDKRYPTDLQKYLEIMNEKNSLLSGQEKLTEEEVIALRLYTGPMYIKYSNTIRAIRAYKDGKAKKSIGYRTNKVLLKFIEICGPRNKKDNEDYYSEDAVKAMTDIKFAKLVKECNRYTNTLHAINSGIIKLSKLTKLHNQYTVYRGIANKNLPKEFTSPNQFGFMGGVESGFLSTSTKRDIAMNFSKGEKSIMFEIEQGMIDRGANVEWLSQYPTESEILFGPLTGIEILHHKVRGNTEIVNAKLSVNFMSSTIEAVRMKRNRLLAQLKDEEIIETVRRHYRALEERDYEFDGSAISSRHKIKMFEDYDKMIEPIINYIVEKRDILRHSIHKDGISLKESFMSTITFDTDAAFKEAYDSLRNVKYEALERVRSAASFTHILYEHSKLVPFGLFEENGFIIKDLLSFSKEIVVGNMVEKANELKDQKGIDQYLDNQIDEYCTHLEKAVEGRINEWRKTWLDKTDQDKQEDFHAITKNIYCLDDEIEKSSSFYELLCGHAEVIRSSSSSFDYKEFISKTYGDLSTSIFHENSDVGIMKNQSAGTLEKSCMSIVHTRRFKTPKISQDLSIIFALKSMLPTFLFHFVSRDNSLEMSRHSMDFSTHSEDFPSYNLRRSSIMSGDFSTVTEEDVKEWLNIFIHHWHARREIKLDFRIGKGLCLLAKEDALKLVQDLPLSTKVLKVFNCPYGEDFIDAIIEFMCRKEVNLSTLFIQDTSVACEDDMDKGRDCGARLASAVESHFTLKKLRLHHTDLIGSRNMNQWLQAFKANRTLTNLAFFGLSEEMFNSDIPIPMNDKDECIERPSDPRQYLYKSSSEANKYIFPDGMFEEEDRQQIMKYTSARDVTIFYTYHR</sequence>
<dbReference type="PROSITE" id="PS51996">
    <property type="entry name" value="TR_MART"/>
    <property type="match status" value="1"/>
</dbReference>
<gene>
    <name evidence="2" type="ORF">CTEN210_09073</name>
</gene>
<dbReference type="SUPFAM" id="SSF56399">
    <property type="entry name" value="ADP-ribosylation"/>
    <property type="match status" value="1"/>
</dbReference>
<comment type="caution">
    <text evidence="2">The sequence shown here is derived from an EMBL/GenBank/DDBJ whole genome shotgun (WGS) entry which is preliminary data.</text>
</comment>
<dbReference type="GO" id="GO:0005576">
    <property type="term" value="C:extracellular region"/>
    <property type="evidence" value="ECO:0007669"/>
    <property type="project" value="InterPro"/>
</dbReference>
<dbReference type="InterPro" id="IPR003540">
    <property type="entry name" value="ADP-ribosyltransferase"/>
</dbReference>
<protein>
    <recommendedName>
        <fullName evidence="1">ADP ribosyltransferase domain-containing protein</fullName>
    </recommendedName>
</protein>
<dbReference type="EMBL" id="BLLK01000045">
    <property type="protein sequence ID" value="GFH52597.1"/>
    <property type="molecule type" value="Genomic_DNA"/>
</dbReference>